<dbReference type="EMBL" id="CM001022">
    <property type="protein sequence ID" value="EFQ23688.1"/>
    <property type="molecule type" value="Genomic_DNA"/>
</dbReference>
<sequence length="157" mass="16655">MIPILFVCSGNTCRSPMAAAFFNARAEADAPSSGLRAESAGIAAVPGAPATAPAIQAAAERGVDLSCHRARCLDESLWKQASLVLCLSSTHLRFLRGWAVKGAPVPRLYGEYLSLKGSPEVPDPYGGTLAVYRTVATLLWDWSPLLLDLQTRKGQGT</sequence>
<dbReference type="InterPro" id="IPR050438">
    <property type="entry name" value="LMW_PTPase"/>
</dbReference>
<dbReference type="Proteomes" id="UP000005096">
    <property type="component" value="Chromosome"/>
</dbReference>
<dbReference type="PRINTS" id="PR00719">
    <property type="entry name" value="LMWPTPASE"/>
</dbReference>
<protein>
    <submittedName>
        <fullName evidence="6">Protein tyrosine phosphatase</fullName>
    </submittedName>
</protein>
<feature type="active site" description="Proton donor" evidence="4">
    <location>
        <position position="123"/>
    </location>
</feature>
<evidence type="ECO:0000313" key="6">
    <source>
        <dbReference type="EMBL" id="EFQ23688.1"/>
    </source>
</evidence>
<evidence type="ECO:0000256" key="1">
    <source>
        <dbReference type="ARBA" id="ARBA00011063"/>
    </source>
</evidence>
<keyword evidence="7" id="KW-1185">Reference proteome</keyword>
<dbReference type="RefSeq" id="WP_006300890.1">
    <property type="nucleotide sequence ID" value="NZ_CM001022.1"/>
</dbReference>
<reference evidence="6 7" key="1">
    <citation type="journal article" date="2010" name="Stand. Genomic Sci.">
        <title>Non-contiguous finished genome sequence of Aminomonas paucivorans type strain (GLU-3).</title>
        <authorList>
            <person name="Pitluck S."/>
            <person name="Yasawong M."/>
            <person name="Held B."/>
            <person name="Lapidus A."/>
            <person name="Nolan M."/>
            <person name="Copeland A."/>
            <person name="Lucas S."/>
            <person name="Del Rio T.G."/>
            <person name="Tice H."/>
            <person name="Cheng J.F."/>
            <person name="Chertkov O."/>
            <person name="Goodwin L."/>
            <person name="Tapia R."/>
            <person name="Han C."/>
            <person name="Liolios K."/>
            <person name="Ivanova N."/>
            <person name="Mavromatis K."/>
            <person name="Ovchinnikova G."/>
            <person name="Pati A."/>
            <person name="Chen A."/>
            <person name="Palaniappan K."/>
            <person name="Land M."/>
            <person name="Hauser L."/>
            <person name="Chang Y.J."/>
            <person name="Jeffries C.D."/>
            <person name="Pukall R."/>
            <person name="Spring S."/>
            <person name="Rohde M."/>
            <person name="Sikorski J."/>
            <person name="Goker M."/>
            <person name="Woyke T."/>
            <person name="Bristow J."/>
            <person name="Eisen J.A."/>
            <person name="Markowitz V."/>
            <person name="Hugenholtz P."/>
            <person name="Kyrpides N.C."/>
            <person name="Klenk H.P."/>
        </authorList>
    </citation>
    <scope>NUCLEOTIDE SEQUENCE [LARGE SCALE GENOMIC DNA]</scope>
    <source>
        <strain evidence="6 7">DSM 12260</strain>
    </source>
</reference>
<name>E3CYR0_9BACT</name>
<evidence type="ECO:0000256" key="3">
    <source>
        <dbReference type="ARBA" id="ARBA00022912"/>
    </source>
</evidence>
<dbReference type="SMART" id="SM00226">
    <property type="entry name" value="LMWPc"/>
    <property type="match status" value="1"/>
</dbReference>
<dbReference type="InterPro" id="IPR023485">
    <property type="entry name" value="Ptyr_pPase"/>
</dbReference>
<dbReference type="InterPro" id="IPR036196">
    <property type="entry name" value="Ptyr_pPase_sf"/>
</dbReference>
<feature type="active site" description="Nucleophile" evidence="4">
    <location>
        <position position="8"/>
    </location>
</feature>
<dbReference type="HOGENOM" id="CLU_071415_1_2_0"/>
<dbReference type="Pfam" id="PF01451">
    <property type="entry name" value="LMWPc"/>
    <property type="match status" value="1"/>
</dbReference>
<dbReference type="STRING" id="584708.Apau_1263"/>
<dbReference type="PaxDb" id="584708-Apau_1263"/>
<evidence type="ECO:0000256" key="2">
    <source>
        <dbReference type="ARBA" id="ARBA00022801"/>
    </source>
</evidence>
<evidence type="ECO:0000259" key="5">
    <source>
        <dbReference type="SMART" id="SM00226"/>
    </source>
</evidence>
<dbReference type="SUPFAM" id="SSF52788">
    <property type="entry name" value="Phosphotyrosine protein phosphatases I"/>
    <property type="match status" value="1"/>
</dbReference>
<dbReference type="eggNOG" id="COG0394">
    <property type="taxonomic scope" value="Bacteria"/>
</dbReference>
<dbReference type="OrthoDB" id="9784339at2"/>
<feature type="active site" evidence="4">
    <location>
        <position position="14"/>
    </location>
</feature>
<dbReference type="PANTHER" id="PTHR11717">
    <property type="entry name" value="LOW MOLECULAR WEIGHT PROTEIN TYROSINE PHOSPHATASE"/>
    <property type="match status" value="1"/>
</dbReference>
<evidence type="ECO:0000256" key="4">
    <source>
        <dbReference type="PIRSR" id="PIRSR617867-1"/>
    </source>
</evidence>
<accession>E3CYR0</accession>
<keyword evidence="3" id="KW-0904">Protein phosphatase</keyword>
<feature type="domain" description="Phosphotyrosine protein phosphatase I" evidence="5">
    <location>
        <begin position="2"/>
        <end position="149"/>
    </location>
</feature>
<keyword evidence="2" id="KW-0378">Hydrolase</keyword>
<dbReference type="AlphaFoldDB" id="E3CYR0"/>
<proteinExistence type="inferred from homology"/>
<comment type="similarity">
    <text evidence="1">Belongs to the low molecular weight phosphotyrosine protein phosphatase family.</text>
</comment>
<dbReference type="Gene3D" id="3.40.50.2300">
    <property type="match status" value="1"/>
</dbReference>
<organism evidence="6 7">
    <name type="scientific">Aminomonas paucivorans DSM 12260</name>
    <dbReference type="NCBI Taxonomy" id="584708"/>
    <lineage>
        <taxon>Bacteria</taxon>
        <taxon>Thermotogati</taxon>
        <taxon>Synergistota</taxon>
        <taxon>Synergistia</taxon>
        <taxon>Synergistales</taxon>
        <taxon>Synergistaceae</taxon>
        <taxon>Aminomonas</taxon>
    </lineage>
</organism>
<gene>
    <name evidence="6" type="ORF">Apau_1263</name>
</gene>
<dbReference type="InterPro" id="IPR017867">
    <property type="entry name" value="Tyr_phospatase_low_mol_wt"/>
</dbReference>
<evidence type="ECO:0000313" key="7">
    <source>
        <dbReference type="Proteomes" id="UP000005096"/>
    </source>
</evidence>
<dbReference type="PANTHER" id="PTHR11717:SF31">
    <property type="entry name" value="LOW MOLECULAR WEIGHT PROTEIN-TYROSINE-PHOSPHATASE ETP-RELATED"/>
    <property type="match status" value="1"/>
</dbReference>
<dbReference type="GO" id="GO:0004725">
    <property type="term" value="F:protein tyrosine phosphatase activity"/>
    <property type="evidence" value="ECO:0007669"/>
    <property type="project" value="InterPro"/>
</dbReference>